<keyword evidence="2" id="KW-1185">Reference proteome</keyword>
<dbReference type="AlphaFoldDB" id="A0A7J8Y081"/>
<gene>
    <name evidence="1" type="ORF">Goari_010003</name>
</gene>
<dbReference type="EMBL" id="JABFAA010000009">
    <property type="protein sequence ID" value="MBA0692444.1"/>
    <property type="molecule type" value="Genomic_DNA"/>
</dbReference>
<sequence length="39" mass="4510">MKFVNEEYSSFVSKKKEIFLQFVDCPNIVQAYGGFTSVE</sequence>
<evidence type="ECO:0000313" key="1">
    <source>
        <dbReference type="EMBL" id="MBA0692444.1"/>
    </source>
</evidence>
<reference evidence="1 2" key="1">
    <citation type="journal article" date="2019" name="Genome Biol. Evol.">
        <title>Insights into the evolution of the New World diploid cottons (Gossypium, subgenus Houzingenia) based on genome sequencing.</title>
        <authorList>
            <person name="Grover C.E."/>
            <person name="Arick M.A. 2nd"/>
            <person name="Thrash A."/>
            <person name="Conover J.L."/>
            <person name="Sanders W.S."/>
            <person name="Peterson D.G."/>
            <person name="Frelichowski J.E."/>
            <person name="Scheffler J.A."/>
            <person name="Scheffler B.E."/>
            <person name="Wendel J.F."/>
        </authorList>
    </citation>
    <scope>NUCLEOTIDE SEQUENCE [LARGE SCALE GENOMIC DNA]</scope>
    <source>
        <strain evidence="1">185</strain>
        <tissue evidence="1">Leaf</tissue>
    </source>
</reference>
<protein>
    <submittedName>
        <fullName evidence="1">Uncharacterized protein</fullName>
    </submittedName>
</protein>
<proteinExistence type="predicted"/>
<comment type="caution">
    <text evidence="1">The sequence shown here is derived from an EMBL/GenBank/DDBJ whole genome shotgun (WGS) entry which is preliminary data.</text>
</comment>
<accession>A0A7J8Y081</accession>
<organism evidence="1 2">
    <name type="scientific">Gossypium aridum</name>
    <name type="common">American cotton</name>
    <name type="synonym">Erioxylum aridum</name>
    <dbReference type="NCBI Taxonomy" id="34290"/>
    <lineage>
        <taxon>Eukaryota</taxon>
        <taxon>Viridiplantae</taxon>
        <taxon>Streptophyta</taxon>
        <taxon>Embryophyta</taxon>
        <taxon>Tracheophyta</taxon>
        <taxon>Spermatophyta</taxon>
        <taxon>Magnoliopsida</taxon>
        <taxon>eudicotyledons</taxon>
        <taxon>Gunneridae</taxon>
        <taxon>Pentapetalae</taxon>
        <taxon>rosids</taxon>
        <taxon>malvids</taxon>
        <taxon>Malvales</taxon>
        <taxon>Malvaceae</taxon>
        <taxon>Malvoideae</taxon>
        <taxon>Gossypium</taxon>
    </lineage>
</organism>
<evidence type="ECO:0000313" key="2">
    <source>
        <dbReference type="Proteomes" id="UP000593577"/>
    </source>
</evidence>
<dbReference type="Proteomes" id="UP000593577">
    <property type="component" value="Unassembled WGS sequence"/>
</dbReference>
<name>A0A7J8Y081_GOSAI</name>